<feature type="transmembrane region" description="Helical" evidence="1">
    <location>
        <begin position="44"/>
        <end position="65"/>
    </location>
</feature>
<keyword evidence="2" id="KW-1185">Reference proteome</keyword>
<dbReference type="Proteomes" id="UP000887565">
    <property type="component" value="Unplaced"/>
</dbReference>
<keyword evidence="1" id="KW-0472">Membrane</keyword>
<keyword evidence="1" id="KW-0812">Transmembrane</keyword>
<protein>
    <submittedName>
        <fullName evidence="3">Uncharacterized protein</fullName>
    </submittedName>
</protein>
<reference evidence="3" key="1">
    <citation type="submission" date="2022-11" db="UniProtKB">
        <authorList>
            <consortium name="WormBaseParasite"/>
        </authorList>
    </citation>
    <scope>IDENTIFICATION</scope>
</reference>
<evidence type="ECO:0000256" key="1">
    <source>
        <dbReference type="SAM" id="Phobius"/>
    </source>
</evidence>
<accession>A0A915LBT7</accession>
<evidence type="ECO:0000313" key="3">
    <source>
        <dbReference type="WBParaSite" id="nRc.2.0.1.t47251-RA"/>
    </source>
</evidence>
<name>A0A915LBT7_ROMCU</name>
<proteinExistence type="predicted"/>
<feature type="transmembrane region" description="Helical" evidence="1">
    <location>
        <begin position="12"/>
        <end position="32"/>
    </location>
</feature>
<evidence type="ECO:0000313" key="2">
    <source>
        <dbReference type="Proteomes" id="UP000887565"/>
    </source>
</evidence>
<organism evidence="2 3">
    <name type="scientific">Romanomermis culicivorax</name>
    <name type="common">Nematode worm</name>
    <dbReference type="NCBI Taxonomy" id="13658"/>
    <lineage>
        <taxon>Eukaryota</taxon>
        <taxon>Metazoa</taxon>
        <taxon>Ecdysozoa</taxon>
        <taxon>Nematoda</taxon>
        <taxon>Enoplea</taxon>
        <taxon>Dorylaimia</taxon>
        <taxon>Mermithida</taxon>
        <taxon>Mermithoidea</taxon>
        <taxon>Mermithidae</taxon>
        <taxon>Romanomermis</taxon>
    </lineage>
</organism>
<dbReference type="AlphaFoldDB" id="A0A915LBT7"/>
<keyword evidence="1" id="KW-1133">Transmembrane helix</keyword>
<dbReference type="WBParaSite" id="nRc.2.0.1.t47251-RA">
    <property type="protein sequence ID" value="nRc.2.0.1.t47251-RA"/>
    <property type="gene ID" value="nRc.2.0.1.g47251"/>
</dbReference>
<sequence length="67" mass="7780">GRQRSDGPKETYFVFVFLLSHLHTRVVAFHAGRKSCVIESFRHWLLLLVLAASPHAHIWLVFFSLCM</sequence>